<dbReference type="GO" id="GO:0009425">
    <property type="term" value="C:bacterial-type flagellum basal body"/>
    <property type="evidence" value="ECO:0007669"/>
    <property type="project" value="UniProtKB-SubCell"/>
</dbReference>
<sequence length="244" mass="26628">MLLFCVIGVGLLFSNADAQTGFAAVTVTPGTGGAQTYSVSIQILLLMTVLSLLPAALIMMTSFTRVIIVLAILRQALGTAQTPSNQILIGLGLFLSLFIMAPVFEQAYDTGLKPYLDEQIDAEQAVENAAKPFRQFMLDQTRQADLLMFTRISGRSSLPSRDEVPFTLLLPSFVTSELKTAFQIGFLIFLPFLVIDLVVASVLMAMGMMMLSPMIISLPFKLMLFVLVDGWSLIMGTLASSFYM</sequence>
<dbReference type="PRINTS" id="PR01302">
    <property type="entry name" value="TYPE3IMPPROT"/>
</dbReference>
<evidence type="ECO:0000256" key="9">
    <source>
        <dbReference type="ARBA" id="ARBA00022989"/>
    </source>
</evidence>
<keyword evidence="8 13" id="KW-0653">Protein transport</keyword>
<evidence type="ECO:0000256" key="6">
    <source>
        <dbReference type="ARBA" id="ARBA00022692"/>
    </source>
</evidence>
<evidence type="ECO:0000256" key="8">
    <source>
        <dbReference type="ARBA" id="ARBA00022927"/>
    </source>
</evidence>
<dbReference type="PANTHER" id="PTHR30587:SF0">
    <property type="entry name" value="FLAGELLAR BIOSYNTHETIC PROTEIN FLIP"/>
    <property type="match status" value="1"/>
</dbReference>
<dbReference type="AlphaFoldDB" id="A0A7U6JHZ8"/>
<keyword evidence="7 13" id="KW-1005">Bacterial flagellum biogenesis</keyword>
<feature type="chain" id="PRO_5031538771" description="Flagellar biosynthetic protein FliP" evidence="14">
    <location>
        <begin position="19"/>
        <end position="244"/>
    </location>
</feature>
<evidence type="ECO:0000256" key="11">
    <source>
        <dbReference type="ARBA" id="ARBA00023143"/>
    </source>
</evidence>
<dbReference type="PROSITE" id="PS01060">
    <property type="entry name" value="FLIP_1"/>
    <property type="match status" value="1"/>
</dbReference>
<dbReference type="EMBL" id="AP012273">
    <property type="protein sequence ID" value="BAO44317.1"/>
    <property type="molecule type" value="Genomic_DNA"/>
</dbReference>
<keyword evidence="15" id="KW-0282">Flagellum</keyword>
<evidence type="ECO:0000256" key="1">
    <source>
        <dbReference type="ARBA" id="ARBA00003663"/>
    </source>
</evidence>
<dbReference type="PRINTS" id="PR00951">
    <property type="entry name" value="FLGBIOSNFLIP"/>
</dbReference>
<reference evidence="15 16" key="1">
    <citation type="journal article" date="2014" name="PLoS ONE">
        <title>Physiological and genomic features of a novel sulfur-oxidizing gammaproteobacterium belonging to a previously uncultivated symbiotic lineage isolated from a hydrothermal vent.</title>
        <authorList>
            <person name="Nunoura T."/>
            <person name="Takaki Y."/>
            <person name="Kazama H."/>
            <person name="Kakuta J."/>
            <person name="Shimamura S."/>
            <person name="Makita H."/>
            <person name="Hirai M."/>
            <person name="Miyazaki M."/>
            <person name="Takai K."/>
        </authorList>
    </citation>
    <scope>NUCLEOTIDE SEQUENCE [LARGE SCALE GENOMIC DNA]</scope>
    <source>
        <strain evidence="15 16">Hiromi1</strain>
    </source>
</reference>
<feature type="transmembrane region" description="Helical" evidence="13">
    <location>
        <begin position="184"/>
        <end position="210"/>
    </location>
</feature>
<dbReference type="PANTHER" id="PTHR30587">
    <property type="entry name" value="FLAGELLAR BIOSYNTHETIC PROTEIN FLIP"/>
    <property type="match status" value="1"/>
</dbReference>
<gene>
    <name evidence="13" type="primary">fliP</name>
    <name evidence="15" type="ORF">TBH_C1394</name>
</gene>
<evidence type="ECO:0000313" key="15">
    <source>
        <dbReference type="EMBL" id="BAO44317.1"/>
    </source>
</evidence>
<evidence type="ECO:0000256" key="4">
    <source>
        <dbReference type="ARBA" id="ARBA00022448"/>
    </source>
</evidence>
<keyword evidence="12 13" id="KW-1006">Bacterial flagellum protein export</keyword>
<keyword evidence="10 13" id="KW-0472">Membrane</keyword>
<evidence type="ECO:0000256" key="5">
    <source>
        <dbReference type="ARBA" id="ARBA00022475"/>
    </source>
</evidence>
<name>A0A7U6JHZ8_9GAMM</name>
<accession>A0A7U6JHZ8</accession>
<protein>
    <recommendedName>
        <fullName evidence="3 13">Flagellar biosynthetic protein FliP</fullName>
    </recommendedName>
</protein>
<keyword evidence="15" id="KW-0969">Cilium</keyword>
<dbReference type="NCBIfam" id="TIGR01103">
    <property type="entry name" value="fliP"/>
    <property type="match status" value="1"/>
</dbReference>
<feature type="signal peptide" evidence="14">
    <location>
        <begin position="1"/>
        <end position="18"/>
    </location>
</feature>
<dbReference type="GO" id="GO:0005886">
    <property type="term" value="C:plasma membrane"/>
    <property type="evidence" value="ECO:0007669"/>
    <property type="project" value="UniProtKB-SubCell"/>
</dbReference>
<keyword evidence="15" id="KW-0966">Cell projection</keyword>
<feature type="transmembrane region" description="Helical" evidence="13">
    <location>
        <begin position="222"/>
        <end position="243"/>
    </location>
</feature>
<proteinExistence type="inferred from homology"/>
<feature type="transmembrane region" description="Helical" evidence="13">
    <location>
        <begin position="85"/>
        <end position="104"/>
    </location>
</feature>
<comment type="function">
    <text evidence="1 13">Plays a role in the flagellum-specific transport system.</text>
</comment>
<evidence type="ECO:0000256" key="2">
    <source>
        <dbReference type="ARBA" id="ARBA00006257"/>
    </source>
</evidence>
<organism evidence="15 16">
    <name type="scientific">Thiolapillus brandeum</name>
    <dbReference type="NCBI Taxonomy" id="1076588"/>
    <lineage>
        <taxon>Bacteria</taxon>
        <taxon>Pseudomonadati</taxon>
        <taxon>Pseudomonadota</taxon>
        <taxon>Gammaproteobacteria</taxon>
        <taxon>Chromatiales</taxon>
        <taxon>Sedimenticolaceae</taxon>
        <taxon>Thiolapillus</taxon>
    </lineage>
</organism>
<dbReference type="GO" id="GO:0044781">
    <property type="term" value="P:bacterial-type flagellum organization"/>
    <property type="evidence" value="ECO:0007669"/>
    <property type="project" value="UniProtKB-UniRule"/>
</dbReference>
<dbReference type="Proteomes" id="UP000031631">
    <property type="component" value="Chromosome"/>
</dbReference>
<evidence type="ECO:0000256" key="3">
    <source>
        <dbReference type="ARBA" id="ARBA00021714"/>
    </source>
</evidence>
<keyword evidence="6 13" id="KW-0812">Transmembrane</keyword>
<evidence type="ECO:0000256" key="12">
    <source>
        <dbReference type="ARBA" id="ARBA00023225"/>
    </source>
</evidence>
<comment type="similarity">
    <text evidence="2 13">Belongs to the FliP/MopC/SpaP family.</text>
</comment>
<keyword evidence="9 13" id="KW-1133">Transmembrane helix</keyword>
<comment type="subcellular location">
    <subcellularLocation>
        <location evidence="13">Cell membrane</location>
        <topology evidence="13">Multi-pass membrane protein</topology>
    </subcellularLocation>
    <subcellularLocation>
        <location evidence="13">Bacterial flagellum basal body</location>
    </subcellularLocation>
</comment>
<dbReference type="InterPro" id="IPR005837">
    <property type="entry name" value="FliP"/>
</dbReference>
<keyword evidence="4 13" id="KW-0813">Transport</keyword>
<evidence type="ECO:0000256" key="14">
    <source>
        <dbReference type="SAM" id="SignalP"/>
    </source>
</evidence>
<dbReference type="PROSITE" id="PS01061">
    <property type="entry name" value="FLIP_2"/>
    <property type="match status" value="1"/>
</dbReference>
<evidence type="ECO:0000256" key="13">
    <source>
        <dbReference type="RuleBase" id="RU362069"/>
    </source>
</evidence>
<evidence type="ECO:0000256" key="10">
    <source>
        <dbReference type="ARBA" id="ARBA00023136"/>
    </source>
</evidence>
<keyword evidence="14" id="KW-0732">Signal</keyword>
<dbReference type="InterPro" id="IPR005838">
    <property type="entry name" value="T3SS_IM_P"/>
</dbReference>
<keyword evidence="16" id="KW-1185">Reference proteome</keyword>
<evidence type="ECO:0000313" key="16">
    <source>
        <dbReference type="Proteomes" id="UP000031631"/>
    </source>
</evidence>
<keyword evidence="5 13" id="KW-1003">Cell membrane</keyword>
<feature type="transmembrane region" description="Helical" evidence="13">
    <location>
        <begin position="42"/>
        <end position="73"/>
    </location>
</feature>
<keyword evidence="11" id="KW-0975">Bacterial flagellum</keyword>
<dbReference type="NCBIfam" id="NF009438">
    <property type="entry name" value="PRK12797.1"/>
    <property type="match status" value="1"/>
</dbReference>
<evidence type="ECO:0000256" key="7">
    <source>
        <dbReference type="ARBA" id="ARBA00022795"/>
    </source>
</evidence>
<dbReference type="Pfam" id="PF00813">
    <property type="entry name" value="FliP"/>
    <property type="match status" value="1"/>
</dbReference>
<dbReference type="KEGG" id="tbn:TBH_C1394"/>
<dbReference type="GO" id="GO:0009306">
    <property type="term" value="P:protein secretion"/>
    <property type="evidence" value="ECO:0007669"/>
    <property type="project" value="UniProtKB-UniRule"/>
</dbReference>